<proteinExistence type="predicted"/>
<sequence length="260" mass="26389">MTAALGNTAPGTPFATGVDSFVYPQFIGYALRAPNTQDIYNPGTRWQDNSVNPAVQYYTTGAGLWYEYPNSSFGVSSVTGTANQILATPTVGNVVLSLIGPYAPATYTAHGTLVGEGTGAIVAVAPGTAGQFYVSNGASADPSFQTATPQLIVTPVAGASQAMLSNHTYIANNASLTTFTLPATSSVGDVIQIVGSALNTGGWTVTYSTGQIIWGPAGSSTVTTGNAASATAAAQAMKIICVVANTTWVIVDNSGTITLT</sequence>
<reference evidence="1" key="1">
    <citation type="submission" date="2020-04" db="EMBL/GenBank/DDBJ databases">
        <authorList>
            <person name="Chiriac C."/>
            <person name="Salcher M."/>
            <person name="Ghai R."/>
            <person name="Kavagutti S V."/>
        </authorList>
    </citation>
    <scope>NUCLEOTIDE SEQUENCE</scope>
</reference>
<protein>
    <submittedName>
        <fullName evidence="1">Uncharacterized protein</fullName>
    </submittedName>
</protein>
<gene>
    <name evidence="1" type="ORF">UFOVP256_55</name>
</gene>
<evidence type="ECO:0000313" key="1">
    <source>
        <dbReference type="EMBL" id="CAB4132599.1"/>
    </source>
</evidence>
<accession>A0A6J5LLJ7</accession>
<name>A0A6J5LLJ7_9CAUD</name>
<dbReference type="EMBL" id="LR796263">
    <property type="protein sequence ID" value="CAB4132599.1"/>
    <property type="molecule type" value="Genomic_DNA"/>
</dbReference>
<organism evidence="1">
    <name type="scientific">uncultured Caudovirales phage</name>
    <dbReference type="NCBI Taxonomy" id="2100421"/>
    <lineage>
        <taxon>Viruses</taxon>
        <taxon>Duplodnaviria</taxon>
        <taxon>Heunggongvirae</taxon>
        <taxon>Uroviricota</taxon>
        <taxon>Caudoviricetes</taxon>
        <taxon>Peduoviridae</taxon>
        <taxon>Maltschvirus</taxon>
        <taxon>Maltschvirus maltsch</taxon>
    </lineage>
</organism>